<feature type="domain" description="Glucose-6-phosphate dehydrogenase C-terminal" evidence="5">
    <location>
        <begin position="3"/>
        <end position="197"/>
    </location>
</feature>
<dbReference type="GO" id="GO:0004345">
    <property type="term" value="F:glucose-6-phosphate dehydrogenase activity"/>
    <property type="evidence" value="ECO:0007669"/>
    <property type="project" value="InterPro"/>
</dbReference>
<comment type="caution">
    <text evidence="6">The sequence shown here is derived from an EMBL/GenBank/DDBJ whole genome shotgun (WGS) entry which is preliminary data.</text>
</comment>
<evidence type="ECO:0000256" key="3">
    <source>
        <dbReference type="ARBA" id="ARBA00023002"/>
    </source>
</evidence>
<evidence type="ECO:0000256" key="1">
    <source>
        <dbReference type="ARBA" id="ARBA00004921"/>
    </source>
</evidence>
<dbReference type="InterPro" id="IPR022675">
    <property type="entry name" value="G6P_DH_C"/>
</dbReference>
<evidence type="ECO:0000256" key="2">
    <source>
        <dbReference type="ARBA" id="ARBA00022857"/>
    </source>
</evidence>
<comment type="pathway">
    <text evidence="1">Carbohydrate degradation.</text>
</comment>
<gene>
    <name evidence="6" type="ORF">S06H3_40152</name>
</gene>
<proteinExistence type="predicted"/>
<name>X1NY95_9ZZZZ</name>
<dbReference type="Gene3D" id="3.30.360.10">
    <property type="entry name" value="Dihydrodipicolinate Reductase, domain 2"/>
    <property type="match status" value="1"/>
</dbReference>
<dbReference type="AlphaFoldDB" id="X1NY95"/>
<evidence type="ECO:0000259" key="5">
    <source>
        <dbReference type="Pfam" id="PF02781"/>
    </source>
</evidence>
<dbReference type="Pfam" id="PF02781">
    <property type="entry name" value="G6PD_C"/>
    <property type="match status" value="1"/>
</dbReference>
<organism evidence="6">
    <name type="scientific">marine sediment metagenome</name>
    <dbReference type="NCBI Taxonomy" id="412755"/>
    <lineage>
        <taxon>unclassified sequences</taxon>
        <taxon>metagenomes</taxon>
        <taxon>ecological metagenomes</taxon>
    </lineage>
</organism>
<keyword evidence="4" id="KW-0119">Carbohydrate metabolism</keyword>
<evidence type="ECO:0000313" key="6">
    <source>
        <dbReference type="EMBL" id="GAI35191.1"/>
    </source>
</evidence>
<dbReference type="GO" id="GO:0005829">
    <property type="term" value="C:cytosol"/>
    <property type="evidence" value="ECO:0007669"/>
    <property type="project" value="TreeGrafter"/>
</dbReference>
<dbReference type="GO" id="GO:0009051">
    <property type="term" value="P:pentose-phosphate shunt, oxidative branch"/>
    <property type="evidence" value="ECO:0007669"/>
    <property type="project" value="TreeGrafter"/>
</dbReference>
<keyword evidence="2" id="KW-0521">NADP</keyword>
<dbReference type="EMBL" id="BARV01024617">
    <property type="protein sequence ID" value="GAI35191.1"/>
    <property type="molecule type" value="Genomic_DNA"/>
</dbReference>
<evidence type="ECO:0000256" key="4">
    <source>
        <dbReference type="ARBA" id="ARBA00023277"/>
    </source>
</evidence>
<dbReference type="PANTHER" id="PTHR23429:SF0">
    <property type="entry name" value="GLUCOSE-6-PHOSPHATE 1-DEHYDROGENASE"/>
    <property type="match status" value="1"/>
</dbReference>
<keyword evidence="3" id="KW-0560">Oxidoreductase</keyword>
<dbReference type="GO" id="GO:0050661">
    <property type="term" value="F:NADP binding"/>
    <property type="evidence" value="ECO:0007669"/>
    <property type="project" value="InterPro"/>
</dbReference>
<dbReference type="InterPro" id="IPR001282">
    <property type="entry name" value="G6P_DH"/>
</dbReference>
<protein>
    <recommendedName>
        <fullName evidence="5">Glucose-6-phosphate dehydrogenase C-terminal domain-containing protein</fullName>
    </recommendedName>
</protein>
<dbReference type="SUPFAM" id="SSF55347">
    <property type="entry name" value="Glyceraldehyde-3-phosphate dehydrogenase-like, C-terminal domain"/>
    <property type="match status" value="1"/>
</dbReference>
<accession>X1NY95</accession>
<dbReference type="PANTHER" id="PTHR23429">
    <property type="entry name" value="GLUCOSE-6-PHOSPHATE 1-DEHYDROGENASE G6PD"/>
    <property type="match status" value="1"/>
</dbReference>
<reference evidence="6" key="1">
    <citation type="journal article" date="2014" name="Front. Microbiol.">
        <title>High frequency of phylogenetically diverse reductive dehalogenase-homologous genes in deep subseafloor sedimentary metagenomes.</title>
        <authorList>
            <person name="Kawai M."/>
            <person name="Futagami T."/>
            <person name="Toyoda A."/>
            <person name="Takaki Y."/>
            <person name="Nishi S."/>
            <person name="Hori S."/>
            <person name="Arai W."/>
            <person name="Tsubouchi T."/>
            <person name="Morono Y."/>
            <person name="Uchiyama I."/>
            <person name="Ito T."/>
            <person name="Fujiyama A."/>
            <person name="Inagaki F."/>
            <person name="Takami H."/>
        </authorList>
    </citation>
    <scope>NUCLEOTIDE SEQUENCE</scope>
    <source>
        <strain evidence="6">Expedition CK06-06</strain>
    </source>
</reference>
<feature type="non-terminal residue" evidence="6">
    <location>
        <position position="1"/>
    </location>
</feature>
<sequence>GPGKIDDVEVSGYREEENVAPDSNTPTFFAAKLYIDSWRWAGVPFYVRTGKRLPKRITEISVQFKQPPLRLFGRTCDVLEPNRLIFGIQPQEAICLVLSVKYPGVGNQPHTVTMDFDYEGSFVVERHYAYERLLIDCLKGDLILFARQDGVDAMWAVVDPIISHWETVPPANFPNYPAGSWGPKEADELLERDGRTWVEQ</sequence>
<dbReference type="GO" id="GO:0006006">
    <property type="term" value="P:glucose metabolic process"/>
    <property type="evidence" value="ECO:0007669"/>
    <property type="project" value="InterPro"/>
</dbReference>